<reference evidence="10" key="1">
    <citation type="journal article" date="2020" name="mSystems">
        <title>Genome- and Community-Level Interaction Insights into Carbon Utilization and Element Cycling Functions of Hydrothermarchaeota in Hydrothermal Sediment.</title>
        <authorList>
            <person name="Zhou Z."/>
            <person name="Liu Y."/>
            <person name="Xu W."/>
            <person name="Pan J."/>
            <person name="Luo Z.H."/>
            <person name="Li M."/>
        </authorList>
    </citation>
    <scope>NUCLEOTIDE SEQUENCE [LARGE SCALE GENOMIC DNA]</scope>
    <source>
        <strain evidence="10">SpSt-902</strain>
    </source>
</reference>
<evidence type="ECO:0000256" key="9">
    <source>
        <dbReference type="RuleBase" id="RU004512"/>
    </source>
</evidence>
<evidence type="ECO:0000256" key="8">
    <source>
        <dbReference type="PIRSR" id="PIRSR613078-3"/>
    </source>
</evidence>
<dbReference type="EMBL" id="DTMM01000097">
    <property type="protein sequence ID" value="HFT93349.1"/>
    <property type="molecule type" value="Genomic_DNA"/>
</dbReference>
<keyword evidence="4 5" id="KW-0413">Isomerase</keyword>
<feature type="binding site" evidence="5 7">
    <location>
        <begin position="156"/>
        <end position="157"/>
    </location>
    <ligand>
        <name>substrate</name>
    </ligand>
</feature>
<feature type="binding site" evidence="5 7">
    <location>
        <begin position="9"/>
        <end position="16"/>
    </location>
    <ligand>
        <name>substrate</name>
    </ligand>
</feature>
<dbReference type="Gene3D" id="3.40.50.1240">
    <property type="entry name" value="Phosphoglycerate mutase-like"/>
    <property type="match status" value="1"/>
</dbReference>
<dbReference type="InterPro" id="IPR005952">
    <property type="entry name" value="Phosphogly_mut1"/>
</dbReference>
<comment type="catalytic activity">
    <reaction evidence="5 9">
        <text>(2R)-2-phosphoglycerate = (2R)-3-phosphoglycerate</text>
        <dbReference type="Rhea" id="RHEA:15901"/>
        <dbReference type="ChEBI" id="CHEBI:58272"/>
        <dbReference type="ChEBI" id="CHEBI:58289"/>
        <dbReference type="EC" id="5.4.2.11"/>
    </reaction>
</comment>
<feature type="active site" description="Tele-phosphohistidine intermediate" evidence="5 6">
    <location>
        <position position="10"/>
    </location>
</feature>
<feature type="binding site" evidence="5 7">
    <location>
        <begin position="112"/>
        <end position="113"/>
    </location>
    <ligand>
        <name>substrate</name>
    </ligand>
</feature>
<evidence type="ECO:0000256" key="1">
    <source>
        <dbReference type="ARBA" id="ARBA00006717"/>
    </source>
</evidence>
<dbReference type="PANTHER" id="PTHR11931">
    <property type="entry name" value="PHOSPHOGLYCERATE MUTASE"/>
    <property type="match status" value="1"/>
</dbReference>
<feature type="binding site" evidence="5 7">
    <location>
        <position position="59"/>
    </location>
    <ligand>
        <name>substrate</name>
    </ligand>
</feature>
<dbReference type="NCBIfam" id="TIGR01258">
    <property type="entry name" value="pgm_1"/>
    <property type="match status" value="1"/>
</dbReference>
<dbReference type="InterPro" id="IPR029033">
    <property type="entry name" value="His_PPase_superfam"/>
</dbReference>
<dbReference type="PROSITE" id="PS00175">
    <property type="entry name" value="PG_MUTASE"/>
    <property type="match status" value="1"/>
</dbReference>
<dbReference type="SMART" id="SM00855">
    <property type="entry name" value="PGAM"/>
    <property type="match status" value="1"/>
</dbReference>
<comment type="pathway">
    <text evidence="5 9">Carbohydrate degradation; glycolysis; pyruvate from D-glyceraldehyde 3-phosphate: step 3/5.</text>
</comment>
<evidence type="ECO:0000313" key="10">
    <source>
        <dbReference type="EMBL" id="HFT93349.1"/>
    </source>
</evidence>
<feature type="binding site" evidence="5 7">
    <location>
        <begin position="22"/>
        <end position="23"/>
    </location>
    <ligand>
        <name>substrate</name>
    </ligand>
</feature>
<comment type="function">
    <text evidence="5 9">Catalyzes the interconversion of 2-phosphoglycerate and 3-phosphoglycerate.</text>
</comment>
<dbReference type="HAMAP" id="MF_01039">
    <property type="entry name" value="PGAM_GpmA"/>
    <property type="match status" value="1"/>
</dbReference>
<name>A0A7C3QUZ6_9BACT</name>
<gene>
    <name evidence="5" type="primary">gpmA</name>
    <name evidence="10" type="ORF">ENX03_05305</name>
</gene>
<dbReference type="AlphaFoldDB" id="A0A7C3QUZ6"/>
<comment type="similarity">
    <text evidence="1 5">Belongs to the phosphoglycerate mutase family. BPG-dependent PGAM subfamily.</text>
</comment>
<dbReference type="SUPFAM" id="SSF53254">
    <property type="entry name" value="Phosphoglycerate mutase-like"/>
    <property type="match status" value="1"/>
</dbReference>
<dbReference type="UniPathway" id="UPA00109">
    <property type="reaction ID" value="UER00186"/>
</dbReference>
<keyword evidence="3 5" id="KW-0324">Glycolysis</keyword>
<evidence type="ECO:0000256" key="5">
    <source>
        <dbReference type="HAMAP-Rule" id="MF_01039"/>
    </source>
</evidence>
<dbReference type="GO" id="GO:0006096">
    <property type="term" value="P:glycolytic process"/>
    <property type="evidence" value="ECO:0007669"/>
    <property type="project" value="UniProtKB-UniRule"/>
</dbReference>
<proteinExistence type="inferred from homology"/>
<evidence type="ECO:0000256" key="3">
    <source>
        <dbReference type="ARBA" id="ARBA00023152"/>
    </source>
</evidence>
<dbReference type="GO" id="GO:0004619">
    <property type="term" value="F:phosphoglycerate mutase activity"/>
    <property type="evidence" value="ECO:0007669"/>
    <property type="project" value="UniProtKB-UniRule"/>
</dbReference>
<evidence type="ECO:0000256" key="6">
    <source>
        <dbReference type="PIRSR" id="PIRSR613078-1"/>
    </source>
</evidence>
<dbReference type="Pfam" id="PF00300">
    <property type="entry name" value="His_Phos_1"/>
    <property type="match status" value="1"/>
</dbReference>
<feature type="binding site" evidence="5 7">
    <location>
        <begin position="85"/>
        <end position="88"/>
    </location>
    <ligand>
        <name>substrate</name>
    </ligand>
</feature>
<feature type="active site" description="Proton donor/acceptor" evidence="5 6">
    <location>
        <position position="85"/>
    </location>
</feature>
<evidence type="ECO:0000256" key="2">
    <source>
        <dbReference type="ARBA" id="ARBA00022432"/>
    </source>
</evidence>
<evidence type="ECO:0000256" key="7">
    <source>
        <dbReference type="PIRSR" id="PIRSR613078-2"/>
    </source>
</evidence>
<dbReference type="InterPro" id="IPR001345">
    <property type="entry name" value="PG/BPGM_mutase_AS"/>
</dbReference>
<dbReference type="CDD" id="cd07067">
    <property type="entry name" value="HP_PGM_like"/>
    <property type="match status" value="1"/>
</dbReference>
<organism evidence="10">
    <name type="scientific">Leptospirillum ferriphilum</name>
    <dbReference type="NCBI Taxonomy" id="178606"/>
    <lineage>
        <taxon>Bacteria</taxon>
        <taxon>Pseudomonadati</taxon>
        <taxon>Nitrospirota</taxon>
        <taxon>Nitrospiria</taxon>
        <taxon>Nitrospirales</taxon>
        <taxon>Nitrospiraceae</taxon>
        <taxon>Leptospirillum</taxon>
    </lineage>
</organism>
<dbReference type="EC" id="5.4.2.11" evidence="5 9"/>
<dbReference type="InterPro" id="IPR013078">
    <property type="entry name" value="His_Pase_superF_clade-1"/>
</dbReference>
<feature type="site" description="Transition state stabilizer" evidence="5 8">
    <location>
        <position position="155"/>
    </location>
</feature>
<feature type="binding site" evidence="5 7">
    <location>
        <position position="96"/>
    </location>
    <ligand>
        <name>substrate</name>
    </ligand>
</feature>
<keyword evidence="2 5" id="KW-0312">Gluconeogenesis</keyword>
<accession>A0A7C3QUZ6</accession>
<protein>
    <recommendedName>
        <fullName evidence="5 9">2,3-bisphosphoglycerate-dependent phosphoglycerate mutase</fullName>
        <shortName evidence="5">BPG-dependent PGAM</shortName>
        <shortName evidence="5">PGAM</shortName>
        <shortName evidence="5">Phosphoglyceromutase</shortName>
        <shortName evidence="5">dPGM</shortName>
        <ecNumber evidence="5 9">5.4.2.11</ecNumber>
    </recommendedName>
</protein>
<dbReference type="PIRSF" id="PIRSF000709">
    <property type="entry name" value="6PFK_2-Ptase"/>
    <property type="match status" value="1"/>
</dbReference>
<evidence type="ECO:0000256" key="4">
    <source>
        <dbReference type="ARBA" id="ARBA00023235"/>
    </source>
</evidence>
<sequence length="212" mass="23631">MPGKLVLVRHGQSQWNLENRFTGWVDVDLTELGREEARRAGEHLKGMKFAHAFSSHLKRAQETLRIIQETAGLSVPVSFSSALNERHYGDLQGLNKDETAKKYGADQVHVWRRSYDISPPGGESLKTTAERVLPYFDGEVLPLLKNGENCLVVAHGNSLRAIVMAIERLTPQEILEVNIPTAVPLLYAFLPENPDPALPGFPFIVQAKKILT</sequence>
<dbReference type="GO" id="GO:0006094">
    <property type="term" value="P:gluconeogenesis"/>
    <property type="evidence" value="ECO:0007669"/>
    <property type="project" value="UniProtKB-UniRule"/>
</dbReference>
<comment type="caution">
    <text evidence="10">The sequence shown here is derived from an EMBL/GenBank/DDBJ whole genome shotgun (WGS) entry which is preliminary data.</text>
</comment>